<dbReference type="AlphaFoldDB" id="I2H8U7"/>
<evidence type="ECO:0000313" key="6">
    <source>
        <dbReference type="Proteomes" id="UP000002866"/>
    </source>
</evidence>
<dbReference type="FunCoup" id="I2H8U7">
    <property type="interactions" value="40"/>
</dbReference>
<dbReference type="Pfam" id="PF17325">
    <property type="entry name" value="SPG4"/>
    <property type="match status" value="1"/>
</dbReference>
<dbReference type="KEGG" id="tbl:TBLA_0I01390"/>
<dbReference type="eggNOG" id="ENOG502S7JY">
    <property type="taxonomic scope" value="Eukaryota"/>
</dbReference>
<protein>
    <recommendedName>
        <fullName evidence="3">Stationary phase protein 4</fullName>
    </recommendedName>
</protein>
<accession>I2H8U7</accession>
<name>I2H8U7_HENB6</name>
<proteinExistence type="inferred from homology"/>
<dbReference type="InterPro" id="IPR020485">
    <property type="entry name" value="Spg4"/>
</dbReference>
<comment type="similarity">
    <text evidence="2">Belongs to the SPG4 family.</text>
</comment>
<keyword evidence="6" id="KW-1185">Reference proteome</keyword>
<dbReference type="RefSeq" id="XP_004182318.1">
    <property type="nucleotide sequence ID" value="XM_004182270.1"/>
</dbReference>
<evidence type="ECO:0000256" key="4">
    <source>
        <dbReference type="SAM" id="MobiDB-lite"/>
    </source>
</evidence>
<evidence type="ECO:0000256" key="1">
    <source>
        <dbReference type="ARBA" id="ARBA00003155"/>
    </source>
</evidence>
<dbReference type="GeneID" id="14497978"/>
<evidence type="ECO:0000256" key="3">
    <source>
        <dbReference type="ARBA" id="ARBA00020398"/>
    </source>
</evidence>
<organism evidence="5 6">
    <name type="scientific">Henningerozyma blattae (strain ATCC 34711 / CBS 6284 / DSM 70876 / NBRC 10599 / NRRL Y-10934 / UCD 77-7)</name>
    <name type="common">Yeast</name>
    <name type="synonym">Tetrapisispora blattae</name>
    <dbReference type="NCBI Taxonomy" id="1071380"/>
    <lineage>
        <taxon>Eukaryota</taxon>
        <taxon>Fungi</taxon>
        <taxon>Dikarya</taxon>
        <taxon>Ascomycota</taxon>
        <taxon>Saccharomycotina</taxon>
        <taxon>Saccharomycetes</taxon>
        <taxon>Saccharomycetales</taxon>
        <taxon>Saccharomycetaceae</taxon>
        <taxon>Henningerozyma</taxon>
    </lineage>
</organism>
<feature type="compositionally biased region" description="Basic and acidic residues" evidence="4">
    <location>
        <begin position="100"/>
        <end position="113"/>
    </location>
</feature>
<evidence type="ECO:0000313" key="5">
    <source>
        <dbReference type="EMBL" id="CCH62799.1"/>
    </source>
</evidence>
<dbReference type="InParanoid" id="I2H8U7"/>
<dbReference type="OrthoDB" id="4067991at2759"/>
<reference evidence="5 6" key="1">
    <citation type="journal article" date="2011" name="Proc. Natl. Acad. Sci. U.S.A.">
        <title>Evolutionary erosion of yeast sex chromosomes by mating-type switching accidents.</title>
        <authorList>
            <person name="Gordon J.L."/>
            <person name="Armisen D."/>
            <person name="Proux-Wera E."/>
            <person name="Oheigeartaigh S.S."/>
            <person name="Byrne K.P."/>
            <person name="Wolfe K.H."/>
        </authorList>
    </citation>
    <scope>NUCLEOTIDE SEQUENCE [LARGE SCALE GENOMIC DNA]</scope>
    <source>
        <strain evidence="6">ATCC 34711 / CBS 6284 / DSM 70876 / NBRC 10599 / NRRL Y-10934 / UCD 77-7</strain>
    </source>
</reference>
<sequence length="119" mass="12952">MSSFWDSFQVYNPNKHAKSSKMGGGNHSNLGSSNTQFIYSKEHRPSNASAASDDLAAKAPAEGMKETSNLGSNMNSEAGTNPNPNPNPNLVDVSQLSQGEFERIYKNMRKGEPNNKVNF</sequence>
<evidence type="ECO:0000256" key="2">
    <source>
        <dbReference type="ARBA" id="ARBA00007045"/>
    </source>
</evidence>
<dbReference type="OMA" id="AHEYREP"/>
<dbReference type="Proteomes" id="UP000002866">
    <property type="component" value="Chromosome 9"/>
</dbReference>
<dbReference type="HOGENOM" id="CLU_2158879_0_0_1"/>
<gene>
    <name evidence="5" type="primary">TBLA0I01390</name>
    <name evidence="5" type="ORF">TBLA_0I01390</name>
</gene>
<comment type="function">
    <text evidence="1">Stationary phase-essential protein not required for growth on nonfermentable carbon sources.</text>
</comment>
<feature type="compositionally biased region" description="Low complexity" evidence="4">
    <location>
        <begin position="48"/>
        <end position="61"/>
    </location>
</feature>
<feature type="compositionally biased region" description="Polar residues" evidence="4">
    <location>
        <begin position="66"/>
        <end position="80"/>
    </location>
</feature>
<dbReference type="EMBL" id="HE806324">
    <property type="protein sequence ID" value="CCH62799.1"/>
    <property type="molecule type" value="Genomic_DNA"/>
</dbReference>
<feature type="region of interest" description="Disordered" evidence="4">
    <location>
        <begin position="14"/>
        <end position="119"/>
    </location>
</feature>